<evidence type="ECO:0000259" key="3">
    <source>
        <dbReference type="PROSITE" id="PS50110"/>
    </source>
</evidence>
<organism evidence="4 5">
    <name type="scientific">Pseudothauera rhizosphaerae</name>
    <dbReference type="NCBI Taxonomy" id="2565932"/>
    <lineage>
        <taxon>Bacteria</taxon>
        <taxon>Pseudomonadati</taxon>
        <taxon>Pseudomonadota</taxon>
        <taxon>Betaproteobacteria</taxon>
        <taxon>Rhodocyclales</taxon>
        <taxon>Zoogloeaceae</taxon>
        <taxon>Pseudothauera</taxon>
    </lineage>
</organism>
<evidence type="ECO:0000256" key="1">
    <source>
        <dbReference type="ARBA" id="ARBA00022553"/>
    </source>
</evidence>
<protein>
    <submittedName>
        <fullName evidence="4">Response regulator</fullName>
    </submittedName>
</protein>
<dbReference type="InterPro" id="IPR050595">
    <property type="entry name" value="Bact_response_regulator"/>
</dbReference>
<proteinExistence type="predicted"/>
<evidence type="ECO:0000313" key="5">
    <source>
        <dbReference type="Proteomes" id="UP000307956"/>
    </source>
</evidence>
<dbReference type="AlphaFoldDB" id="A0A4S4AIN9"/>
<comment type="caution">
    <text evidence="2">Lacks conserved residue(s) required for the propagation of feature annotation.</text>
</comment>
<accession>A0A4S4AIN9</accession>
<keyword evidence="1" id="KW-0597">Phosphoprotein</keyword>
<dbReference type="PANTHER" id="PTHR44591:SF3">
    <property type="entry name" value="RESPONSE REGULATORY DOMAIN-CONTAINING PROTEIN"/>
    <property type="match status" value="1"/>
</dbReference>
<dbReference type="Gene3D" id="3.40.50.2300">
    <property type="match status" value="1"/>
</dbReference>
<dbReference type="SMART" id="SM00448">
    <property type="entry name" value="REC"/>
    <property type="match status" value="1"/>
</dbReference>
<evidence type="ECO:0000313" key="4">
    <source>
        <dbReference type="EMBL" id="THF59205.1"/>
    </source>
</evidence>
<dbReference type="Proteomes" id="UP000307956">
    <property type="component" value="Unassembled WGS sequence"/>
</dbReference>
<sequence length="131" mass="14139">MTAYMNVLVVDDNREIWARLISLLGDGPLPDIAYAGRLAEARVLLREGAPQLVVLEIHLPDGCGLELLHELRHCRPAVPVVVFSNHTELSAYVVAHGASLFLDKSLDFPGLLDLLKSLVAPPTSAARPLAA</sequence>
<dbReference type="Pfam" id="PF00072">
    <property type="entry name" value="Response_reg"/>
    <property type="match status" value="1"/>
</dbReference>
<dbReference type="CDD" id="cd00156">
    <property type="entry name" value="REC"/>
    <property type="match status" value="1"/>
</dbReference>
<comment type="caution">
    <text evidence="4">The sequence shown here is derived from an EMBL/GenBank/DDBJ whole genome shotgun (WGS) entry which is preliminary data.</text>
</comment>
<dbReference type="InterPro" id="IPR011006">
    <property type="entry name" value="CheY-like_superfamily"/>
</dbReference>
<dbReference type="InterPro" id="IPR001789">
    <property type="entry name" value="Sig_transdc_resp-reg_receiver"/>
</dbReference>
<dbReference type="PANTHER" id="PTHR44591">
    <property type="entry name" value="STRESS RESPONSE REGULATOR PROTEIN 1"/>
    <property type="match status" value="1"/>
</dbReference>
<gene>
    <name evidence="4" type="ORF">E6O51_15885</name>
</gene>
<reference evidence="4 5" key="1">
    <citation type="submission" date="2019-04" db="EMBL/GenBank/DDBJ databases">
        <title>Azoarcus rhizosphaerae sp. nov. isolated from rhizosphere of Ficus religiosa.</title>
        <authorList>
            <person name="Lin S.-Y."/>
            <person name="Hameed A."/>
            <person name="Hsu Y.-H."/>
            <person name="Young C.-C."/>
        </authorList>
    </citation>
    <scope>NUCLEOTIDE SEQUENCE [LARGE SCALE GENOMIC DNA]</scope>
    <source>
        <strain evidence="4 5">CC-YHH848</strain>
    </source>
</reference>
<keyword evidence="5" id="KW-1185">Reference proteome</keyword>
<dbReference type="SUPFAM" id="SSF52172">
    <property type="entry name" value="CheY-like"/>
    <property type="match status" value="1"/>
</dbReference>
<feature type="domain" description="Response regulatory" evidence="3">
    <location>
        <begin position="6"/>
        <end position="119"/>
    </location>
</feature>
<evidence type="ECO:0000256" key="2">
    <source>
        <dbReference type="PROSITE-ProRule" id="PRU00169"/>
    </source>
</evidence>
<dbReference type="OrthoDB" id="3623000at2"/>
<name>A0A4S4AIN9_9RHOO</name>
<dbReference type="PROSITE" id="PS50110">
    <property type="entry name" value="RESPONSE_REGULATORY"/>
    <property type="match status" value="1"/>
</dbReference>
<dbReference type="EMBL" id="SSOD01000014">
    <property type="protein sequence ID" value="THF59205.1"/>
    <property type="molecule type" value="Genomic_DNA"/>
</dbReference>
<dbReference type="GO" id="GO:0000160">
    <property type="term" value="P:phosphorelay signal transduction system"/>
    <property type="evidence" value="ECO:0007669"/>
    <property type="project" value="InterPro"/>
</dbReference>